<comment type="caution">
    <text evidence="10">The sequence shown here is derived from an EMBL/GenBank/DDBJ whole genome shotgun (WGS) entry which is preliminary data.</text>
</comment>
<dbReference type="InterPro" id="IPR004593">
    <property type="entry name" value="SbcD"/>
</dbReference>
<dbReference type="InterPro" id="IPR041796">
    <property type="entry name" value="Mre11_N"/>
</dbReference>
<evidence type="ECO:0000256" key="1">
    <source>
        <dbReference type="ARBA" id="ARBA00010555"/>
    </source>
</evidence>
<comment type="similarity">
    <text evidence="1 7">Belongs to the SbcD family.</text>
</comment>
<dbReference type="AlphaFoldDB" id="I2GS57"/>
<dbReference type="PANTHER" id="PTHR30337:SF0">
    <property type="entry name" value="NUCLEASE SBCCD SUBUNIT D"/>
    <property type="match status" value="1"/>
</dbReference>
<gene>
    <name evidence="7 10" type="primary">sbcD</name>
    <name evidence="10" type="ORF">BN8_06118</name>
</gene>
<keyword evidence="5 7" id="KW-0378">Hydrolase</keyword>
<keyword evidence="7" id="KW-0255">Endonuclease</keyword>
<keyword evidence="7" id="KW-0235">DNA replication</keyword>
<sequence>MLFTRSLSSKRGVMKILHTADWHLGKRLYKHDLRDDHELFLDWLATLVDERDIDVLLISGDVFDTTNPNDGSMSLYYKFLTRMLPLGRRLIITGGNHDSASKLNAPRELLRHLNIHVVGCTTNNFSDEVIRLATGSTDLLVAAVPYLRDADLRQSVSGQSFDERIEAVRTGIRNHYERIVDYCCQDYKDVPRLAMGHLYVNGATISESEREIHSVGGQAAFSSEHFPAGFDYVALGHIHVPQTIGNHQTIRYSGSPIPLSFGERDNRHQLLELTVDNGQLVNVESVPVPRFRTLRHVGGTMDEVREALENLCSPEDTLSMLVEVLVEEENESLSVRKHFEQLQRDYAQATFQIAKTRLVFRNKLKGLDSLYIADTVLQDLTYLDVFGRRLDASLVEGDDRVTLVETYKKLYKLVTEQAAPLLHENSTNTLS</sequence>
<comment type="subunit">
    <text evidence="2 7">Heterodimer of SbcC and SbcD.</text>
</comment>
<dbReference type="NCBIfam" id="TIGR00619">
    <property type="entry name" value="sbcd"/>
    <property type="match status" value="1"/>
</dbReference>
<dbReference type="eggNOG" id="COG0420">
    <property type="taxonomic scope" value="Bacteria"/>
</dbReference>
<dbReference type="Proteomes" id="UP000009309">
    <property type="component" value="Unassembled WGS sequence"/>
</dbReference>
<keyword evidence="4 7" id="KW-0540">Nuclease</keyword>
<feature type="domain" description="Calcineurin-like phosphoesterase" evidence="8">
    <location>
        <begin position="14"/>
        <end position="241"/>
    </location>
</feature>
<dbReference type="InterPro" id="IPR004843">
    <property type="entry name" value="Calcineurin-like_PHP"/>
</dbReference>
<evidence type="ECO:0000313" key="10">
    <source>
        <dbReference type="EMBL" id="CCH56735.1"/>
    </source>
</evidence>
<comment type="function">
    <text evidence="7">SbcCD cleaves DNA hairpin structures. These structures can inhibit DNA replication and are intermediates in certain DNA recombination reactions. The complex acts as a 3'-&gt;5' double strand exonuclease that can open hairpins. It also has a 5' single-strand endonuclease activity.</text>
</comment>
<evidence type="ECO:0000256" key="3">
    <source>
        <dbReference type="ARBA" id="ARBA00013365"/>
    </source>
</evidence>
<evidence type="ECO:0000259" key="9">
    <source>
        <dbReference type="Pfam" id="PF12320"/>
    </source>
</evidence>
<keyword evidence="7" id="KW-0233">DNA recombination</keyword>
<keyword evidence="6 7" id="KW-0269">Exonuclease</keyword>
<feature type="domain" description="Nuclease SbcCD subunit D C-terminal" evidence="9">
    <location>
        <begin position="290"/>
        <end position="392"/>
    </location>
</feature>
<organism evidence="10 11">
    <name type="scientific">Fibrisoma limi BUZ 3</name>
    <dbReference type="NCBI Taxonomy" id="1185876"/>
    <lineage>
        <taxon>Bacteria</taxon>
        <taxon>Pseudomonadati</taxon>
        <taxon>Bacteroidota</taxon>
        <taxon>Cytophagia</taxon>
        <taxon>Cytophagales</taxon>
        <taxon>Spirosomataceae</taxon>
        <taxon>Fibrisoma</taxon>
    </lineage>
</organism>
<dbReference type="Pfam" id="PF12320">
    <property type="entry name" value="SbcD_C"/>
    <property type="match status" value="1"/>
</dbReference>
<keyword evidence="11" id="KW-1185">Reference proteome</keyword>
<dbReference type="PANTHER" id="PTHR30337">
    <property type="entry name" value="COMPONENT OF ATP-DEPENDENT DSDNA EXONUCLEASE"/>
    <property type="match status" value="1"/>
</dbReference>
<name>I2GS57_9BACT</name>
<dbReference type="InterPro" id="IPR050535">
    <property type="entry name" value="DNA_Repair-Maintenance_Comp"/>
</dbReference>
<evidence type="ECO:0000256" key="2">
    <source>
        <dbReference type="ARBA" id="ARBA00011322"/>
    </source>
</evidence>
<evidence type="ECO:0000256" key="4">
    <source>
        <dbReference type="ARBA" id="ARBA00022722"/>
    </source>
</evidence>
<protein>
    <recommendedName>
        <fullName evidence="3 7">Nuclease SbcCD subunit D</fullName>
    </recommendedName>
</protein>
<dbReference type="GO" id="GO:0006260">
    <property type="term" value="P:DNA replication"/>
    <property type="evidence" value="ECO:0007669"/>
    <property type="project" value="UniProtKB-KW"/>
</dbReference>
<dbReference type="InterPro" id="IPR026843">
    <property type="entry name" value="SbcD_C"/>
</dbReference>
<evidence type="ECO:0000313" key="11">
    <source>
        <dbReference type="Proteomes" id="UP000009309"/>
    </source>
</evidence>
<dbReference type="STRING" id="1185876.BN8_06118"/>
<dbReference type="GO" id="GO:0006310">
    <property type="term" value="P:DNA recombination"/>
    <property type="evidence" value="ECO:0007669"/>
    <property type="project" value="UniProtKB-KW"/>
</dbReference>
<reference evidence="10 11" key="1">
    <citation type="journal article" date="2012" name="J. Bacteriol.">
        <title>Genome Sequence of the Filamentous Bacterium Fibrisoma limi BUZ 3T.</title>
        <authorList>
            <person name="Filippini M."/>
            <person name="Qi W."/>
            <person name="Jaenicke S."/>
            <person name="Goesmann A."/>
            <person name="Smits T.H."/>
            <person name="Bagheri H.C."/>
        </authorList>
    </citation>
    <scope>NUCLEOTIDE SEQUENCE [LARGE SCALE GENOMIC DNA]</scope>
    <source>
        <strain evidence="11">BUZ 3T</strain>
    </source>
</reference>
<dbReference type="Gene3D" id="3.60.21.10">
    <property type="match status" value="1"/>
</dbReference>
<evidence type="ECO:0000256" key="5">
    <source>
        <dbReference type="ARBA" id="ARBA00022801"/>
    </source>
</evidence>
<proteinExistence type="inferred from homology"/>
<dbReference type="CDD" id="cd00840">
    <property type="entry name" value="MPP_Mre11_N"/>
    <property type="match status" value="1"/>
</dbReference>
<evidence type="ECO:0000259" key="8">
    <source>
        <dbReference type="Pfam" id="PF00149"/>
    </source>
</evidence>
<dbReference type="InterPro" id="IPR029052">
    <property type="entry name" value="Metallo-depent_PP-like"/>
</dbReference>
<evidence type="ECO:0000256" key="7">
    <source>
        <dbReference type="RuleBase" id="RU363069"/>
    </source>
</evidence>
<dbReference type="Pfam" id="PF00149">
    <property type="entry name" value="Metallophos"/>
    <property type="match status" value="1"/>
</dbReference>
<dbReference type="SUPFAM" id="SSF56300">
    <property type="entry name" value="Metallo-dependent phosphatases"/>
    <property type="match status" value="1"/>
</dbReference>
<evidence type="ECO:0000256" key="6">
    <source>
        <dbReference type="ARBA" id="ARBA00022839"/>
    </source>
</evidence>
<dbReference type="EMBL" id="CAIT01000009">
    <property type="protein sequence ID" value="CCH56735.1"/>
    <property type="molecule type" value="Genomic_DNA"/>
</dbReference>
<dbReference type="GO" id="GO:0008408">
    <property type="term" value="F:3'-5' exonuclease activity"/>
    <property type="evidence" value="ECO:0007669"/>
    <property type="project" value="InterPro"/>
</dbReference>
<accession>I2GS57</accession>
<dbReference type="GO" id="GO:0004519">
    <property type="term" value="F:endonuclease activity"/>
    <property type="evidence" value="ECO:0007669"/>
    <property type="project" value="UniProtKB-KW"/>
</dbReference>